<proteinExistence type="predicted"/>
<accession>A0A395IS61</accession>
<dbReference type="Proteomes" id="UP000249056">
    <property type="component" value="Unassembled WGS sequence"/>
</dbReference>
<feature type="compositionally biased region" description="Polar residues" evidence="1">
    <location>
        <begin position="8"/>
        <end position="22"/>
    </location>
</feature>
<dbReference type="AlphaFoldDB" id="A0A395IS61"/>
<evidence type="ECO:0000313" key="3">
    <source>
        <dbReference type="Proteomes" id="UP000249056"/>
    </source>
</evidence>
<comment type="caution">
    <text evidence="2">The sequence shown here is derived from an EMBL/GenBank/DDBJ whole genome shotgun (WGS) entry which is preliminary data.</text>
</comment>
<sequence length="130" mass="13480">MPAFSTEPVPSNSSRLASNMGNPGTDFKPAISKLFGSDCTVKSSSYFVHIEGEGAPAARSKEVSAAQPSTSILGISLPITASTGSATTQGRLVNNSLSKMGIYSKKPISADDLSPSTPVKFLGRHLMSFA</sequence>
<reference evidence="2 3" key="1">
    <citation type="submission" date="2018-06" db="EMBL/GenBank/DDBJ databases">
        <title>Genome Sequence of the Brown Rot Fungal Pathogen Monilinia fructigena.</title>
        <authorList>
            <person name="Landi L."/>
            <person name="De Miccolis Angelini R.M."/>
            <person name="Pollastro S."/>
            <person name="Abate D."/>
            <person name="Faretra F."/>
            <person name="Romanazzi G."/>
        </authorList>
    </citation>
    <scope>NUCLEOTIDE SEQUENCE [LARGE SCALE GENOMIC DNA]</scope>
    <source>
        <strain evidence="2 3">Mfrg269</strain>
    </source>
</reference>
<evidence type="ECO:0000313" key="2">
    <source>
        <dbReference type="EMBL" id="RAL62428.1"/>
    </source>
</evidence>
<keyword evidence="3" id="KW-1185">Reference proteome</keyword>
<name>A0A395IS61_9HELO</name>
<protein>
    <submittedName>
        <fullName evidence="2">Uncharacterized protein</fullName>
    </submittedName>
</protein>
<dbReference type="EMBL" id="QKRW01000024">
    <property type="protein sequence ID" value="RAL62428.1"/>
    <property type="molecule type" value="Genomic_DNA"/>
</dbReference>
<organism evidence="2 3">
    <name type="scientific">Monilinia fructigena</name>
    <dbReference type="NCBI Taxonomy" id="38457"/>
    <lineage>
        <taxon>Eukaryota</taxon>
        <taxon>Fungi</taxon>
        <taxon>Dikarya</taxon>
        <taxon>Ascomycota</taxon>
        <taxon>Pezizomycotina</taxon>
        <taxon>Leotiomycetes</taxon>
        <taxon>Helotiales</taxon>
        <taxon>Sclerotiniaceae</taxon>
        <taxon>Monilinia</taxon>
    </lineage>
</organism>
<gene>
    <name evidence="2" type="ORF">DID88_004994</name>
</gene>
<evidence type="ECO:0000256" key="1">
    <source>
        <dbReference type="SAM" id="MobiDB-lite"/>
    </source>
</evidence>
<feature type="region of interest" description="Disordered" evidence="1">
    <location>
        <begin position="1"/>
        <end position="23"/>
    </location>
</feature>